<keyword evidence="9" id="KW-0574">Periplasm</keyword>
<dbReference type="InterPro" id="IPR036034">
    <property type="entry name" value="PDZ_sf"/>
</dbReference>
<feature type="active site" description="Charge relay system" evidence="14">
    <location>
        <position position="245"/>
    </location>
</feature>
<dbReference type="Gene3D" id="2.40.10.120">
    <property type="match status" value="1"/>
</dbReference>
<feature type="active site" description="Charge relay system" evidence="14">
    <location>
        <position position="141"/>
    </location>
</feature>
<feature type="active site" description="Charge relay system" evidence="14">
    <location>
        <position position="171"/>
    </location>
</feature>
<dbReference type="AlphaFoldDB" id="A0A179D6K4"/>
<feature type="signal peptide" evidence="16">
    <location>
        <begin position="1"/>
        <end position="24"/>
    </location>
</feature>
<comment type="catalytic activity">
    <reaction evidence="1">
        <text>Acts on substrates that are at least partially unfolded. The cleavage site P1 residue is normally between a pair of hydrophobic residues, such as Val-|-Val.</text>
        <dbReference type="EC" id="3.4.21.107"/>
    </reaction>
</comment>
<dbReference type="PANTHER" id="PTHR22939:SF129">
    <property type="entry name" value="SERINE PROTEASE HTRA2, MITOCHONDRIAL"/>
    <property type="match status" value="1"/>
</dbReference>
<reference evidence="18 19" key="1">
    <citation type="submission" date="2016-04" db="EMBL/GenBank/DDBJ databases">
        <title>Genome analysis of Thermosulfurimonas dismutans, the first thermophilic sulfur-disproportionating bacterium of the phylum Thermodesulfobacteria.</title>
        <authorList>
            <person name="Mardanov A.V."/>
            <person name="Beletsky A.V."/>
            <person name="Kadnikov V.V."/>
            <person name="Slobodkin A.I."/>
            <person name="Ravin N.V."/>
        </authorList>
    </citation>
    <scope>NUCLEOTIDE SEQUENCE [LARGE SCALE GENOMIC DNA]</scope>
    <source>
        <strain evidence="18 19">S95</strain>
    </source>
</reference>
<evidence type="ECO:0000256" key="15">
    <source>
        <dbReference type="PIRSR" id="PIRSR611782-2"/>
    </source>
</evidence>
<feature type="domain" description="PDZ" evidence="17">
    <location>
        <begin position="415"/>
        <end position="492"/>
    </location>
</feature>
<evidence type="ECO:0000256" key="9">
    <source>
        <dbReference type="ARBA" id="ARBA00022764"/>
    </source>
</evidence>
<keyword evidence="8" id="KW-0677">Repeat</keyword>
<dbReference type="STRING" id="999894.TDIS_0242"/>
<evidence type="ECO:0000313" key="18">
    <source>
        <dbReference type="EMBL" id="OAQ21724.1"/>
    </source>
</evidence>
<comment type="subcellular location">
    <subcellularLocation>
        <location evidence="2">Periplasm</location>
    </subcellularLocation>
</comment>
<name>A0A179D6K4_9BACT</name>
<dbReference type="InterPro" id="IPR011782">
    <property type="entry name" value="Pept_S1C_Do"/>
</dbReference>
<dbReference type="FunFam" id="2.30.42.10:FF:000037">
    <property type="entry name" value="Periplasmic serine endoprotease DegP-like"/>
    <property type="match status" value="1"/>
</dbReference>
<dbReference type="NCBIfam" id="TIGR02037">
    <property type="entry name" value="degP_htrA_DO"/>
    <property type="match status" value="1"/>
</dbReference>
<dbReference type="SMART" id="SM00228">
    <property type="entry name" value="PDZ"/>
    <property type="match status" value="2"/>
</dbReference>
<evidence type="ECO:0000256" key="2">
    <source>
        <dbReference type="ARBA" id="ARBA00004418"/>
    </source>
</evidence>
<organism evidence="18 19">
    <name type="scientific">Thermosulfurimonas dismutans</name>
    <dbReference type="NCBI Taxonomy" id="999894"/>
    <lineage>
        <taxon>Bacteria</taxon>
        <taxon>Pseudomonadati</taxon>
        <taxon>Thermodesulfobacteriota</taxon>
        <taxon>Thermodesulfobacteria</taxon>
        <taxon>Thermodesulfobacteriales</taxon>
        <taxon>Thermodesulfobacteriaceae</taxon>
        <taxon>Thermosulfurimonas</taxon>
    </lineage>
</organism>
<evidence type="ECO:0000256" key="4">
    <source>
        <dbReference type="ARBA" id="ARBA00013035"/>
    </source>
</evidence>
<evidence type="ECO:0000256" key="13">
    <source>
        <dbReference type="ARBA" id="ARBA00032850"/>
    </source>
</evidence>
<dbReference type="FunFam" id="2.40.10.120:FF:000007">
    <property type="entry name" value="Periplasmic serine endoprotease DegP-like"/>
    <property type="match status" value="1"/>
</dbReference>
<protein>
    <recommendedName>
        <fullName evidence="5">Probable periplasmic serine endoprotease DegP-like</fullName>
        <ecNumber evidence="4">3.4.21.107</ecNumber>
    </recommendedName>
    <alternativeName>
        <fullName evidence="13">Protease Do</fullName>
    </alternativeName>
</protein>
<dbReference type="PATRIC" id="fig|999894.6.peg.244"/>
<comment type="caution">
    <text evidence="18">The sequence shown here is derived from an EMBL/GenBank/DDBJ whole genome shotgun (WGS) entry which is preliminary data.</text>
</comment>
<dbReference type="EMBL" id="LWLG01000001">
    <property type="protein sequence ID" value="OAQ21724.1"/>
    <property type="molecule type" value="Genomic_DNA"/>
</dbReference>
<dbReference type="Gene3D" id="2.30.42.10">
    <property type="match status" value="2"/>
</dbReference>
<accession>A0A179D6K4</accession>
<evidence type="ECO:0000256" key="12">
    <source>
        <dbReference type="ARBA" id="ARBA00023016"/>
    </source>
</evidence>
<proteinExistence type="inferred from homology"/>
<dbReference type="RefSeq" id="WP_068668451.1">
    <property type="nucleotide sequence ID" value="NZ_LWLG01000001.1"/>
</dbReference>
<gene>
    <name evidence="18" type="ORF">TDIS_0242</name>
</gene>
<dbReference type="CDD" id="cd06779">
    <property type="entry name" value="cpPDZ_Deg_HtrA-like"/>
    <property type="match status" value="1"/>
</dbReference>
<dbReference type="PRINTS" id="PR00834">
    <property type="entry name" value="PROTEASES2C"/>
</dbReference>
<dbReference type="InterPro" id="IPR041489">
    <property type="entry name" value="PDZ_6"/>
</dbReference>
<dbReference type="PROSITE" id="PS50106">
    <property type="entry name" value="PDZ"/>
    <property type="match status" value="2"/>
</dbReference>
<dbReference type="CDD" id="cd10839">
    <property type="entry name" value="cpPDZ1_DegP-like"/>
    <property type="match status" value="1"/>
</dbReference>
<feature type="binding site" evidence="15">
    <location>
        <begin position="243"/>
        <end position="245"/>
    </location>
    <ligand>
        <name>substrate</name>
    </ligand>
</feature>
<dbReference type="GO" id="GO:0006508">
    <property type="term" value="P:proteolysis"/>
    <property type="evidence" value="ECO:0007669"/>
    <property type="project" value="UniProtKB-KW"/>
</dbReference>
<dbReference type="InterPro" id="IPR009003">
    <property type="entry name" value="Peptidase_S1_PA"/>
</dbReference>
<keyword evidence="12" id="KW-0346">Stress response</keyword>
<keyword evidence="10" id="KW-0378">Hydrolase</keyword>
<evidence type="ECO:0000256" key="1">
    <source>
        <dbReference type="ARBA" id="ARBA00001772"/>
    </source>
</evidence>
<keyword evidence="11" id="KW-0720">Serine protease</keyword>
<evidence type="ECO:0000313" key="19">
    <source>
        <dbReference type="Proteomes" id="UP000078390"/>
    </source>
</evidence>
<dbReference type="GO" id="GO:0004252">
    <property type="term" value="F:serine-type endopeptidase activity"/>
    <property type="evidence" value="ECO:0007669"/>
    <property type="project" value="InterPro"/>
</dbReference>
<feature type="binding site" evidence="15">
    <location>
        <position position="141"/>
    </location>
    <ligand>
        <name>substrate</name>
    </ligand>
</feature>
<evidence type="ECO:0000256" key="3">
    <source>
        <dbReference type="ARBA" id="ARBA00010541"/>
    </source>
</evidence>
<dbReference type="FunFam" id="2.40.10.10:FF:000001">
    <property type="entry name" value="Periplasmic serine protease DegS"/>
    <property type="match status" value="1"/>
</dbReference>
<evidence type="ECO:0000256" key="11">
    <source>
        <dbReference type="ARBA" id="ARBA00022825"/>
    </source>
</evidence>
<feature type="binding site" evidence="15">
    <location>
        <position position="80"/>
    </location>
    <ligand>
        <name>substrate</name>
    </ligand>
</feature>
<dbReference type="SUPFAM" id="SSF50156">
    <property type="entry name" value="PDZ domain-like"/>
    <property type="match status" value="2"/>
</dbReference>
<evidence type="ECO:0000256" key="5">
    <source>
        <dbReference type="ARBA" id="ARBA00013958"/>
    </source>
</evidence>
<dbReference type="InterPro" id="IPR001478">
    <property type="entry name" value="PDZ"/>
</dbReference>
<evidence type="ECO:0000256" key="8">
    <source>
        <dbReference type="ARBA" id="ARBA00022737"/>
    </source>
</evidence>
<dbReference type="Pfam" id="PF17820">
    <property type="entry name" value="PDZ_6"/>
    <property type="match status" value="1"/>
</dbReference>
<comment type="similarity">
    <text evidence="3">Belongs to the peptidase S1C family.</text>
</comment>
<dbReference type="SUPFAM" id="SSF50494">
    <property type="entry name" value="Trypsin-like serine proteases"/>
    <property type="match status" value="1"/>
</dbReference>
<dbReference type="Pfam" id="PF13365">
    <property type="entry name" value="Trypsin_2"/>
    <property type="match status" value="1"/>
</dbReference>
<dbReference type="Pfam" id="PF13180">
    <property type="entry name" value="PDZ_2"/>
    <property type="match status" value="1"/>
</dbReference>
<dbReference type="Proteomes" id="UP000078390">
    <property type="component" value="Unassembled WGS sequence"/>
</dbReference>
<feature type="domain" description="PDZ" evidence="17">
    <location>
        <begin position="289"/>
        <end position="380"/>
    </location>
</feature>
<evidence type="ECO:0000256" key="16">
    <source>
        <dbReference type="SAM" id="SignalP"/>
    </source>
</evidence>
<dbReference type="EC" id="3.4.21.107" evidence="4"/>
<keyword evidence="7 16" id="KW-0732">Signal</keyword>
<dbReference type="OrthoDB" id="9758917at2"/>
<dbReference type="GO" id="GO:0042597">
    <property type="term" value="C:periplasmic space"/>
    <property type="evidence" value="ECO:0007669"/>
    <property type="project" value="UniProtKB-SubCell"/>
</dbReference>
<evidence type="ECO:0000256" key="10">
    <source>
        <dbReference type="ARBA" id="ARBA00022801"/>
    </source>
</evidence>
<dbReference type="InterPro" id="IPR001940">
    <property type="entry name" value="Peptidase_S1C"/>
</dbReference>
<evidence type="ECO:0000259" key="17">
    <source>
        <dbReference type="PROSITE" id="PS50106"/>
    </source>
</evidence>
<feature type="chain" id="PRO_5008100266" description="Probable periplasmic serine endoprotease DegP-like" evidence="16">
    <location>
        <begin position="25"/>
        <end position="502"/>
    </location>
</feature>
<sequence length="502" mass="54032">MRFVKGYALLVVWLLLIGSLPAWADPGVWDSLFKVTKVTPQKSPAKGVSSKDMAVAQSLSRAFAAVVEKAAPAVVFIEVEKTVIRKSPGPHPFPFGPFPFDFFGDDFMRRFFPQLPQKFKQRGAGSGFIVSSDGLIFTNNHVVEGADKVTVKLADGRAFKAKIVGRDPQSDVAVLKVKAKNLPTVPLGDSDKIEVGEWVIAIGNPFGLSHTVTVGVVSAKGRSGLGITDYEDFIQTDAAINPGNSGGPLLNLRGEVIGMNTAIFTRSGGYMGIGFAIPINIVKLVAQQLVKQGKVIRGWLGVVIQDLTPALAEEFGLKKTEGALVAEVLKDSPADKAGLKQGDVIVKYNGKPVKNASELRTFVGLTRPGTKVDLEVIRDGKSLVLKVTIGEYPKEARLSSASPEISDLLEKLGFKVEALTPEIAKELGYAVRHGVIISAVAPGSPAAMADLRPGLLIEEVNRKPVKSLTDFYEALALSKKTGRVLLLVRDQRFRRFVVLSLR</sequence>
<keyword evidence="6 18" id="KW-0645">Protease</keyword>
<evidence type="ECO:0000256" key="7">
    <source>
        <dbReference type="ARBA" id="ARBA00022729"/>
    </source>
</evidence>
<keyword evidence="19" id="KW-1185">Reference proteome</keyword>
<evidence type="ECO:0000256" key="14">
    <source>
        <dbReference type="PIRSR" id="PIRSR611782-1"/>
    </source>
</evidence>
<feature type="binding site" evidence="15">
    <location>
        <position position="171"/>
    </location>
    <ligand>
        <name>substrate</name>
    </ligand>
</feature>
<dbReference type="PANTHER" id="PTHR22939">
    <property type="entry name" value="SERINE PROTEASE FAMILY S1C HTRA-RELATED"/>
    <property type="match status" value="1"/>
</dbReference>
<evidence type="ECO:0000256" key="6">
    <source>
        <dbReference type="ARBA" id="ARBA00022670"/>
    </source>
</evidence>